<keyword evidence="1" id="KW-0349">Heme</keyword>
<dbReference type="PANTHER" id="PTHR47870:SF4">
    <property type="entry name" value="CYTOCHROME C-TYPE BIOGENESIS PROTEIN CYCH"/>
    <property type="match status" value="1"/>
</dbReference>
<comment type="caution">
    <text evidence="3">The sequence shown here is derived from an EMBL/GenBank/DDBJ whole genome shotgun (WGS) entry which is preliminary data.</text>
</comment>
<feature type="signal peptide" evidence="1">
    <location>
        <begin position="1"/>
        <end position="20"/>
    </location>
</feature>
<keyword evidence="1" id="KW-1133">Transmembrane helix</keyword>
<accession>A0ABS6SD29</accession>
<keyword evidence="4" id="KW-1185">Reference proteome</keyword>
<dbReference type="Pfam" id="PF03918">
    <property type="entry name" value="CcmH"/>
    <property type="match status" value="1"/>
</dbReference>
<feature type="chain" id="PRO_5044977020" description="Cytochrome c-type biogenesis protein" evidence="1">
    <location>
        <begin position="21"/>
        <end position="128"/>
    </location>
</feature>
<keyword evidence="1" id="KW-0408">Iron</keyword>
<dbReference type="InterPro" id="IPR005616">
    <property type="entry name" value="CcmH/CycL/Ccl2/NrfF_N"/>
</dbReference>
<dbReference type="CDD" id="cd16378">
    <property type="entry name" value="CcmH_N"/>
    <property type="match status" value="1"/>
</dbReference>
<keyword evidence="1" id="KW-0479">Metal-binding</keyword>
<dbReference type="RefSeq" id="WP_218444923.1">
    <property type="nucleotide sequence ID" value="NZ_JAGSPA010000002.1"/>
</dbReference>
<evidence type="ECO:0000259" key="2">
    <source>
        <dbReference type="Pfam" id="PF03918"/>
    </source>
</evidence>
<sequence length="128" mass="14502">MRKIAWLLIALFLTPLAAHADTPLEDPAREAAAQDLMRELRCLVCQGQSIAESDAEMAVDMRALVRERIDNGEQPVEVRNYLIRRYGEWVTFSPPKRGANLILWFAPVLLLGAGMIVAVRMFRRRPGE</sequence>
<evidence type="ECO:0000313" key="4">
    <source>
        <dbReference type="Proteomes" id="UP000722336"/>
    </source>
</evidence>
<proteinExistence type="inferred from homology"/>
<keyword evidence="1" id="KW-0732">Signal</keyword>
<gene>
    <name evidence="3" type="ORF">KCG44_05960</name>
</gene>
<evidence type="ECO:0000313" key="3">
    <source>
        <dbReference type="EMBL" id="MBV7256329.1"/>
    </source>
</evidence>
<feature type="domain" description="CcmH/CycL/Ccl2/NrfF N-terminal" evidence="2">
    <location>
        <begin position="7"/>
        <end position="126"/>
    </location>
</feature>
<dbReference type="Proteomes" id="UP000722336">
    <property type="component" value="Unassembled WGS sequence"/>
</dbReference>
<evidence type="ECO:0000256" key="1">
    <source>
        <dbReference type="RuleBase" id="RU364112"/>
    </source>
</evidence>
<reference evidence="3 4" key="1">
    <citation type="submission" date="2021-04" db="EMBL/GenBank/DDBJ databases">
        <authorList>
            <person name="Pira H."/>
            <person name="Risdian C."/>
            <person name="Wink J."/>
        </authorList>
    </citation>
    <scope>NUCLEOTIDE SEQUENCE [LARGE SCALE GENOMIC DNA]</scope>
    <source>
        <strain evidence="3 4">WHA3</strain>
    </source>
</reference>
<dbReference type="PANTHER" id="PTHR47870">
    <property type="entry name" value="CYTOCHROME C-TYPE BIOGENESIS PROTEIN CCMH"/>
    <property type="match status" value="1"/>
</dbReference>
<comment type="function">
    <text evidence="1">Possible subunit of a heme lyase.</text>
</comment>
<comment type="similarity">
    <text evidence="1">Belongs to the CcmH/CycL/Ccl2/NrfF family.</text>
</comment>
<organism evidence="3 4">
    <name type="scientific">Pacificimonas pallii</name>
    <dbReference type="NCBI Taxonomy" id="2827236"/>
    <lineage>
        <taxon>Bacteria</taxon>
        <taxon>Pseudomonadati</taxon>
        <taxon>Pseudomonadota</taxon>
        <taxon>Alphaproteobacteria</taxon>
        <taxon>Sphingomonadales</taxon>
        <taxon>Sphingosinicellaceae</taxon>
        <taxon>Pacificimonas</taxon>
    </lineage>
</organism>
<dbReference type="EMBL" id="JAGSPA010000002">
    <property type="protein sequence ID" value="MBV7256329.1"/>
    <property type="molecule type" value="Genomic_DNA"/>
</dbReference>
<name>A0ABS6SD29_9SPHN</name>
<protein>
    <recommendedName>
        <fullName evidence="1">Cytochrome c-type biogenesis protein</fullName>
    </recommendedName>
</protein>
<dbReference type="InterPro" id="IPR051263">
    <property type="entry name" value="C-type_cytochrome_biogenesis"/>
</dbReference>
<feature type="transmembrane region" description="Helical" evidence="1">
    <location>
        <begin position="101"/>
        <end position="122"/>
    </location>
</feature>
<keyword evidence="1" id="KW-0472">Membrane</keyword>
<keyword evidence="1" id="KW-0812">Transmembrane</keyword>